<evidence type="ECO:0000259" key="4">
    <source>
        <dbReference type="Pfam" id="PF04586"/>
    </source>
</evidence>
<keyword evidence="1" id="KW-1188">Viral release from host cell</keyword>
<dbReference type="EMBL" id="QPJM01000012">
    <property type="protein sequence ID" value="RCW80927.1"/>
    <property type="molecule type" value="Genomic_DNA"/>
</dbReference>
<keyword evidence="6" id="KW-1185">Reference proteome</keyword>
<evidence type="ECO:0000256" key="3">
    <source>
        <dbReference type="ARBA" id="ARBA00022801"/>
    </source>
</evidence>
<dbReference type="Proteomes" id="UP000253324">
    <property type="component" value="Unassembled WGS sequence"/>
</dbReference>
<accession>A0A368YPT2</accession>
<organism evidence="5 6">
    <name type="scientific">Phyllobacterium bourgognense</name>
    <dbReference type="NCBI Taxonomy" id="314236"/>
    <lineage>
        <taxon>Bacteria</taxon>
        <taxon>Pseudomonadati</taxon>
        <taxon>Pseudomonadota</taxon>
        <taxon>Alphaproteobacteria</taxon>
        <taxon>Hyphomicrobiales</taxon>
        <taxon>Phyllobacteriaceae</taxon>
        <taxon>Phyllobacterium</taxon>
    </lineage>
</organism>
<keyword evidence="3" id="KW-0378">Hydrolase</keyword>
<dbReference type="InterPro" id="IPR054613">
    <property type="entry name" value="Peptidase_S78_dom"/>
</dbReference>
<dbReference type="InterPro" id="IPR006433">
    <property type="entry name" value="Prohead_protease"/>
</dbReference>
<dbReference type="NCBIfam" id="TIGR01543">
    <property type="entry name" value="proheadase_HK97"/>
    <property type="match status" value="1"/>
</dbReference>
<keyword evidence="2 5" id="KW-0645">Protease</keyword>
<protein>
    <submittedName>
        <fullName evidence="5">HK97 family phage prohead protease</fullName>
    </submittedName>
</protein>
<dbReference type="RefSeq" id="WP_114431481.1">
    <property type="nucleotide sequence ID" value="NZ_QPJM01000012.1"/>
</dbReference>
<feature type="domain" description="Prohead serine protease" evidence="4">
    <location>
        <begin position="50"/>
        <end position="193"/>
    </location>
</feature>
<dbReference type="AlphaFoldDB" id="A0A368YPT2"/>
<name>A0A368YPT2_9HYPH</name>
<dbReference type="GO" id="GO:0006508">
    <property type="term" value="P:proteolysis"/>
    <property type="evidence" value="ECO:0007669"/>
    <property type="project" value="UniProtKB-KW"/>
</dbReference>
<dbReference type="Pfam" id="PF04586">
    <property type="entry name" value="Peptidase_S78"/>
    <property type="match status" value="1"/>
</dbReference>
<comment type="caution">
    <text evidence="5">The sequence shown here is derived from an EMBL/GenBank/DDBJ whole genome shotgun (WGS) entry which is preliminary data.</text>
</comment>
<proteinExistence type="predicted"/>
<sequence length="222" mass="24319">MREYEVRANGPFSARSGGGEYETSFFGGPITSVGGRIADVKSMPTVDRKASGKEALQGYVVRYNKPHVFKGAVDVFVKGSFDASLASRKRIEFWIDHKSGTEMASTDDDLELMSDETGLAFRLKNPPTPLIAEVRSRRITAMSAGSRTLRQEYKEVGGERVRFILEADLVEISMVKAGAVKQAFIDVVDTKGSSLRDDVKAGRVLADGAHVALMRALQRLKD</sequence>
<evidence type="ECO:0000313" key="6">
    <source>
        <dbReference type="Proteomes" id="UP000253324"/>
    </source>
</evidence>
<reference evidence="5 6" key="1">
    <citation type="submission" date="2018-07" db="EMBL/GenBank/DDBJ databases">
        <title>Genomic Encyclopedia of Type Strains, Phase III (KMG-III): the genomes of soil and plant-associated and newly described type strains.</title>
        <authorList>
            <person name="Whitman W."/>
        </authorList>
    </citation>
    <scope>NUCLEOTIDE SEQUENCE [LARGE SCALE GENOMIC DNA]</scope>
    <source>
        <strain evidence="5 6">31-25a</strain>
    </source>
</reference>
<evidence type="ECO:0000256" key="2">
    <source>
        <dbReference type="ARBA" id="ARBA00022670"/>
    </source>
</evidence>
<evidence type="ECO:0000313" key="5">
    <source>
        <dbReference type="EMBL" id="RCW80927.1"/>
    </source>
</evidence>
<dbReference type="GO" id="GO:0008233">
    <property type="term" value="F:peptidase activity"/>
    <property type="evidence" value="ECO:0007669"/>
    <property type="project" value="UniProtKB-KW"/>
</dbReference>
<gene>
    <name evidence="5" type="ORF">C7476_11283</name>
</gene>
<evidence type="ECO:0000256" key="1">
    <source>
        <dbReference type="ARBA" id="ARBA00022612"/>
    </source>
</evidence>